<reference evidence="1 2" key="1">
    <citation type="journal article" date="2020" name="BMC Genomics">
        <title>Intraspecific diversification of the crop wild relative Brassica cretica Lam. using demographic model selection.</title>
        <authorList>
            <person name="Kioukis A."/>
            <person name="Michalopoulou V.A."/>
            <person name="Briers L."/>
            <person name="Pirintsos S."/>
            <person name="Studholme D.J."/>
            <person name="Pavlidis P."/>
            <person name="Sarris P.F."/>
        </authorList>
    </citation>
    <scope>NUCLEOTIDE SEQUENCE [LARGE SCALE GENOMIC DNA]</scope>
    <source>
        <strain evidence="2">cv. PFS-1207/04</strain>
    </source>
</reference>
<accession>A0ABQ7E624</accession>
<proteinExistence type="predicted"/>
<keyword evidence="2" id="KW-1185">Reference proteome</keyword>
<evidence type="ECO:0008006" key="3">
    <source>
        <dbReference type="Google" id="ProtNLM"/>
    </source>
</evidence>
<dbReference type="EMBL" id="QGKV02000299">
    <property type="protein sequence ID" value="KAF3592276.1"/>
    <property type="molecule type" value="Genomic_DNA"/>
</dbReference>
<dbReference type="InterPro" id="IPR006740">
    <property type="entry name" value="DUF604"/>
</dbReference>
<evidence type="ECO:0000313" key="2">
    <source>
        <dbReference type="Proteomes" id="UP000266723"/>
    </source>
</evidence>
<gene>
    <name evidence="1" type="ORF">DY000_02026552</name>
</gene>
<dbReference type="Pfam" id="PF04646">
    <property type="entry name" value="DUF604"/>
    <property type="match status" value="1"/>
</dbReference>
<sequence length="127" mass="14467">MIQLYEGNKLLPDLLTLQKTFSTWRRGSGIRSNYMFSTRDPCALVFFLDIVGSEGTEGTWSSYKLHSVGNCHRAEAIKRLQRIRVLSHKLKLNADEMNPPLPVNAVTSHPLITLTMVINIRQCMRHA</sequence>
<name>A0ABQ7E624_BRACR</name>
<protein>
    <recommendedName>
        <fullName evidence="3">BHLH domain-containing protein</fullName>
    </recommendedName>
</protein>
<dbReference type="Proteomes" id="UP000266723">
    <property type="component" value="Unassembled WGS sequence"/>
</dbReference>
<organism evidence="1 2">
    <name type="scientific">Brassica cretica</name>
    <name type="common">Mustard</name>
    <dbReference type="NCBI Taxonomy" id="69181"/>
    <lineage>
        <taxon>Eukaryota</taxon>
        <taxon>Viridiplantae</taxon>
        <taxon>Streptophyta</taxon>
        <taxon>Embryophyta</taxon>
        <taxon>Tracheophyta</taxon>
        <taxon>Spermatophyta</taxon>
        <taxon>Magnoliopsida</taxon>
        <taxon>eudicotyledons</taxon>
        <taxon>Gunneridae</taxon>
        <taxon>Pentapetalae</taxon>
        <taxon>rosids</taxon>
        <taxon>malvids</taxon>
        <taxon>Brassicales</taxon>
        <taxon>Brassicaceae</taxon>
        <taxon>Brassiceae</taxon>
        <taxon>Brassica</taxon>
    </lineage>
</organism>
<comment type="caution">
    <text evidence="1">The sequence shown here is derived from an EMBL/GenBank/DDBJ whole genome shotgun (WGS) entry which is preliminary data.</text>
</comment>
<evidence type="ECO:0000313" key="1">
    <source>
        <dbReference type="EMBL" id="KAF3592276.1"/>
    </source>
</evidence>